<accession>A0AC61QLJ2</accession>
<evidence type="ECO:0000313" key="2">
    <source>
        <dbReference type="Proteomes" id="UP000308886"/>
    </source>
</evidence>
<keyword evidence="2" id="KW-1185">Reference proteome</keyword>
<organism evidence="1 2">
    <name type="scientific">Palleniella muris</name>
    <dbReference type="NCBI Taxonomy" id="3038145"/>
    <lineage>
        <taxon>Bacteria</taxon>
        <taxon>Pseudomonadati</taxon>
        <taxon>Bacteroidota</taxon>
        <taxon>Bacteroidia</taxon>
        <taxon>Bacteroidales</taxon>
        <taxon>Prevotellaceae</taxon>
        <taxon>Palleniella</taxon>
    </lineage>
</organism>
<sequence length="75" mass="8823">MYNDIDDIIAKKAELQKAINRKEKEISILWEDVFHPKEDKTFSTPSQRLLKYANTGLGLMDGALLGWKLYRRLRK</sequence>
<protein>
    <submittedName>
        <fullName evidence="1">Uncharacterized protein</fullName>
    </submittedName>
</protein>
<dbReference type="EMBL" id="SRZC01000039">
    <property type="protein sequence ID" value="TGX79633.1"/>
    <property type="molecule type" value="Genomic_DNA"/>
</dbReference>
<comment type="caution">
    <text evidence="1">The sequence shown here is derived from an EMBL/GenBank/DDBJ whole genome shotgun (WGS) entry which is preliminary data.</text>
</comment>
<reference evidence="1" key="1">
    <citation type="submission" date="2019-04" db="EMBL/GenBank/DDBJ databases">
        <title>Microbes associate with the intestines of laboratory mice.</title>
        <authorList>
            <person name="Navarre W."/>
            <person name="Wong E."/>
            <person name="Huang K."/>
            <person name="Tropini C."/>
            <person name="Ng K."/>
            <person name="Yu B."/>
        </authorList>
    </citation>
    <scope>NUCLEOTIDE SEQUENCE</scope>
    <source>
        <strain evidence="1">NM73_A23</strain>
    </source>
</reference>
<evidence type="ECO:0000313" key="1">
    <source>
        <dbReference type="EMBL" id="TGX79633.1"/>
    </source>
</evidence>
<dbReference type="Proteomes" id="UP000308886">
    <property type="component" value="Unassembled WGS sequence"/>
</dbReference>
<proteinExistence type="predicted"/>
<gene>
    <name evidence="1" type="ORF">E5358_14640</name>
</gene>
<name>A0AC61QLJ2_9BACT</name>